<name>A0A840ESL3_9FLAO</name>
<sequence length="80" mass="9437">MNHDKENFHQLACICDKCQYDEASFLEKVQFKLHLMFCETCKDYAAKNNRLTTLIKQANISCLSLEEQKELKSYLKDKIT</sequence>
<organism evidence="1 2">
    <name type="scientific">Mesonia hippocampi</name>
    <dbReference type="NCBI Taxonomy" id="1628250"/>
    <lineage>
        <taxon>Bacteria</taxon>
        <taxon>Pseudomonadati</taxon>
        <taxon>Bacteroidota</taxon>
        <taxon>Flavobacteriia</taxon>
        <taxon>Flavobacteriales</taxon>
        <taxon>Flavobacteriaceae</taxon>
        <taxon>Mesonia</taxon>
    </lineage>
</organism>
<proteinExistence type="predicted"/>
<protein>
    <submittedName>
        <fullName evidence="1">Uncharacterized protein</fullName>
    </submittedName>
</protein>
<keyword evidence="2" id="KW-1185">Reference proteome</keyword>
<dbReference type="AlphaFoldDB" id="A0A840ESL3"/>
<dbReference type="Proteomes" id="UP000553034">
    <property type="component" value="Unassembled WGS sequence"/>
</dbReference>
<reference evidence="1 2" key="1">
    <citation type="submission" date="2020-08" db="EMBL/GenBank/DDBJ databases">
        <title>Genomic Encyclopedia of Type Strains, Phase IV (KMG-IV): sequencing the most valuable type-strain genomes for metagenomic binning, comparative biology and taxonomic classification.</title>
        <authorList>
            <person name="Goeker M."/>
        </authorList>
    </citation>
    <scope>NUCLEOTIDE SEQUENCE [LARGE SCALE GENOMIC DNA]</scope>
    <source>
        <strain evidence="1 2">DSM 29568</strain>
    </source>
</reference>
<evidence type="ECO:0000313" key="2">
    <source>
        <dbReference type="Proteomes" id="UP000553034"/>
    </source>
</evidence>
<dbReference type="EMBL" id="JACIFO010000013">
    <property type="protein sequence ID" value="MBB4119960.1"/>
    <property type="molecule type" value="Genomic_DNA"/>
</dbReference>
<evidence type="ECO:0000313" key="1">
    <source>
        <dbReference type="EMBL" id="MBB4119960.1"/>
    </source>
</evidence>
<comment type="caution">
    <text evidence="1">The sequence shown here is derived from an EMBL/GenBank/DDBJ whole genome shotgun (WGS) entry which is preliminary data.</text>
</comment>
<accession>A0A840ESL3</accession>
<dbReference type="RefSeq" id="WP_183478294.1">
    <property type="nucleotide sequence ID" value="NZ_JACIFO010000013.1"/>
</dbReference>
<gene>
    <name evidence="1" type="ORF">GGR32_002272</name>
</gene>